<name>A0ABW0BKA0_9ACTN</name>
<dbReference type="InterPro" id="IPR034660">
    <property type="entry name" value="DinB/YfiT-like"/>
</dbReference>
<dbReference type="Proteomes" id="UP001596087">
    <property type="component" value="Unassembled WGS sequence"/>
</dbReference>
<dbReference type="SUPFAM" id="SSF109854">
    <property type="entry name" value="DinB/YfiT-like putative metalloenzymes"/>
    <property type="match status" value="1"/>
</dbReference>
<reference evidence="3" key="1">
    <citation type="journal article" date="2019" name="Int. J. Syst. Evol. Microbiol.">
        <title>The Global Catalogue of Microorganisms (GCM) 10K type strain sequencing project: providing services to taxonomists for standard genome sequencing and annotation.</title>
        <authorList>
            <consortium name="The Broad Institute Genomics Platform"/>
            <consortium name="The Broad Institute Genome Sequencing Center for Infectious Disease"/>
            <person name="Wu L."/>
            <person name="Ma J."/>
        </authorList>
    </citation>
    <scope>NUCLEOTIDE SEQUENCE [LARGE SCALE GENOMIC DNA]</scope>
    <source>
        <strain evidence="3">DFY41</strain>
    </source>
</reference>
<keyword evidence="3" id="KW-1185">Reference proteome</keyword>
<evidence type="ECO:0000313" key="2">
    <source>
        <dbReference type="EMBL" id="MFC5177740.1"/>
    </source>
</evidence>
<dbReference type="RefSeq" id="WP_378591011.1">
    <property type="nucleotide sequence ID" value="NZ_JBHSKD010000015.1"/>
</dbReference>
<organism evidence="2 3">
    <name type="scientific">Nocardioides taihuensis</name>
    <dbReference type="NCBI Taxonomy" id="1835606"/>
    <lineage>
        <taxon>Bacteria</taxon>
        <taxon>Bacillati</taxon>
        <taxon>Actinomycetota</taxon>
        <taxon>Actinomycetes</taxon>
        <taxon>Propionibacteriales</taxon>
        <taxon>Nocardioidaceae</taxon>
        <taxon>Nocardioides</taxon>
    </lineage>
</organism>
<evidence type="ECO:0000259" key="1">
    <source>
        <dbReference type="Pfam" id="PF11716"/>
    </source>
</evidence>
<dbReference type="Pfam" id="PF11716">
    <property type="entry name" value="MDMPI_N"/>
    <property type="match status" value="1"/>
</dbReference>
<dbReference type="GO" id="GO:0016853">
    <property type="term" value="F:isomerase activity"/>
    <property type="evidence" value="ECO:0007669"/>
    <property type="project" value="UniProtKB-KW"/>
</dbReference>
<dbReference type="Gene3D" id="1.20.120.450">
    <property type="entry name" value="dinb family like domain"/>
    <property type="match status" value="1"/>
</dbReference>
<gene>
    <name evidence="2" type="ORF">ACFPGP_13750</name>
</gene>
<dbReference type="EMBL" id="JBHSKD010000015">
    <property type="protein sequence ID" value="MFC5177740.1"/>
    <property type="molecule type" value="Genomic_DNA"/>
</dbReference>
<proteinExistence type="predicted"/>
<dbReference type="InterPro" id="IPR024344">
    <property type="entry name" value="MDMPI_metal-binding"/>
</dbReference>
<dbReference type="InterPro" id="IPR017517">
    <property type="entry name" value="Maleyloyr_isom"/>
</dbReference>
<keyword evidence="2" id="KW-0413">Isomerase</keyword>
<dbReference type="NCBIfam" id="TIGR03083">
    <property type="entry name" value="maleylpyruvate isomerase family mycothiol-dependent enzyme"/>
    <property type="match status" value="1"/>
</dbReference>
<comment type="caution">
    <text evidence="2">The sequence shown here is derived from an EMBL/GenBank/DDBJ whole genome shotgun (WGS) entry which is preliminary data.</text>
</comment>
<sequence length="210" mass="22980">MADPFATVAAERRALADLLESLSEEQWATRSLCGAWTVKDVAAHVMIGPTVSTREFLVAMVRAGGRFGVANRRMVEARARLSTAELVAIMREHADSRFRPPTMDWHAPWTEILVHREDIAVPLGGFPRPVEPWGPALDFLVSDAAVRGFRAKGLPALHYAATDLDWSYGDGPEVRGPAAALALGMAGRPVALERLTGDGLDRFAVWVRRE</sequence>
<protein>
    <submittedName>
        <fullName evidence="2">Maleylpyruvate isomerase family mycothiol-dependent enzyme</fullName>
    </submittedName>
</protein>
<feature type="domain" description="Mycothiol-dependent maleylpyruvate isomerase metal-binding" evidence="1">
    <location>
        <begin position="8"/>
        <end position="100"/>
    </location>
</feature>
<evidence type="ECO:0000313" key="3">
    <source>
        <dbReference type="Proteomes" id="UP001596087"/>
    </source>
</evidence>
<accession>A0ABW0BKA0</accession>